<dbReference type="GO" id="GO:0032993">
    <property type="term" value="C:protein-DNA complex"/>
    <property type="evidence" value="ECO:0007669"/>
    <property type="project" value="TreeGrafter"/>
</dbReference>
<name>A0A3N9TJI7_9VIBR</name>
<keyword evidence="4" id="KW-0227">DNA damage</keyword>
<dbReference type="InterPro" id="IPR011257">
    <property type="entry name" value="DNA_glycosylase"/>
</dbReference>
<dbReference type="SUPFAM" id="SSF48150">
    <property type="entry name" value="DNA-glycosylase"/>
    <property type="match status" value="1"/>
</dbReference>
<dbReference type="PANTHER" id="PTHR43003:SF5">
    <property type="entry name" value="DNA-3-METHYLADENINE GLYCOSYLASE"/>
    <property type="match status" value="1"/>
</dbReference>
<dbReference type="GO" id="GO:0006285">
    <property type="term" value="P:base-excision repair, AP site formation"/>
    <property type="evidence" value="ECO:0007669"/>
    <property type="project" value="TreeGrafter"/>
</dbReference>
<dbReference type="Proteomes" id="UP000281112">
    <property type="component" value="Unassembled WGS sequence"/>
</dbReference>
<dbReference type="PANTHER" id="PTHR43003">
    <property type="entry name" value="DNA-3-METHYLADENINE GLYCOSYLASE"/>
    <property type="match status" value="1"/>
</dbReference>
<evidence type="ECO:0000313" key="8">
    <source>
        <dbReference type="Proteomes" id="UP000281112"/>
    </source>
</evidence>
<dbReference type="Gene3D" id="1.10.340.30">
    <property type="entry name" value="Hypothetical protein, domain 2"/>
    <property type="match status" value="1"/>
</dbReference>
<organism evidence="7 8">
    <name type="scientific">Vibrio viridaestus</name>
    <dbReference type="NCBI Taxonomy" id="2487322"/>
    <lineage>
        <taxon>Bacteria</taxon>
        <taxon>Pseudomonadati</taxon>
        <taxon>Pseudomonadota</taxon>
        <taxon>Gammaproteobacteria</taxon>
        <taxon>Vibrionales</taxon>
        <taxon>Vibrionaceae</taxon>
        <taxon>Vibrio</taxon>
    </lineage>
</organism>
<evidence type="ECO:0000256" key="4">
    <source>
        <dbReference type="ARBA" id="ARBA00022763"/>
    </source>
</evidence>
<evidence type="ECO:0000256" key="1">
    <source>
        <dbReference type="ARBA" id="ARBA00000086"/>
    </source>
</evidence>
<dbReference type="GO" id="GO:0006307">
    <property type="term" value="P:DNA alkylation repair"/>
    <property type="evidence" value="ECO:0007669"/>
    <property type="project" value="TreeGrafter"/>
</dbReference>
<dbReference type="GO" id="GO:0043916">
    <property type="term" value="F:DNA-7-methylguanine glycosylase activity"/>
    <property type="evidence" value="ECO:0007669"/>
    <property type="project" value="TreeGrafter"/>
</dbReference>
<gene>
    <name evidence="7" type="ORF">EES38_08960</name>
</gene>
<comment type="caution">
    <text evidence="7">The sequence shown here is derived from an EMBL/GenBank/DDBJ whole genome shotgun (WGS) entry which is preliminary data.</text>
</comment>
<dbReference type="EMBL" id="RJVQ01000003">
    <property type="protein sequence ID" value="RQW63725.1"/>
    <property type="molecule type" value="Genomic_DNA"/>
</dbReference>
<feature type="domain" description="HhH-GPD" evidence="6">
    <location>
        <begin position="47"/>
        <end position="202"/>
    </location>
</feature>
<dbReference type="SMART" id="SM00478">
    <property type="entry name" value="ENDO3c"/>
    <property type="match status" value="1"/>
</dbReference>
<evidence type="ECO:0000259" key="6">
    <source>
        <dbReference type="SMART" id="SM00478"/>
    </source>
</evidence>
<dbReference type="GO" id="GO:0005737">
    <property type="term" value="C:cytoplasm"/>
    <property type="evidence" value="ECO:0007669"/>
    <property type="project" value="TreeGrafter"/>
</dbReference>
<evidence type="ECO:0000313" key="7">
    <source>
        <dbReference type="EMBL" id="RQW63725.1"/>
    </source>
</evidence>
<dbReference type="InterPro" id="IPR051912">
    <property type="entry name" value="Alkylbase_DNA_Glycosylase/TA"/>
</dbReference>
<dbReference type="EC" id="3.2.2.21" evidence="3"/>
<dbReference type="FunFam" id="1.10.340.30:FF:000004">
    <property type="entry name" value="DNA-3-methyladenine glycosylase II"/>
    <property type="match status" value="1"/>
</dbReference>
<sequence length="209" mass="23388">MDNNTIELGITFLSQRDNDIQSAVKIVGVPAPRVSDKGFVTFVSTIISQQLSTKVANTIFKRFATLAGEITPARISSLSEQEMRDVGLSRRKIEYIQGLAQEVISGRFDIDALESMTNEDAIAAITKLRGFGRWSAEIYLLFSLGRLDVFPADDLGILLGLQKLKGLETKPTPAKARKMIEHWSPWQSVGALFLWHYYHSLTTELKDKK</sequence>
<dbReference type="GO" id="GO:0032131">
    <property type="term" value="F:alkylated DNA binding"/>
    <property type="evidence" value="ECO:0007669"/>
    <property type="project" value="TreeGrafter"/>
</dbReference>
<dbReference type="CDD" id="cd00056">
    <property type="entry name" value="ENDO3c"/>
    <property type="match status" value="1"/>
</dbReference>
<accession>A0A3N9TJI7</accession>
<dbReference type="InterPro" id="IPR003265">
    <property type="entry name" value="HhH-GPD_domain"/>
</dbReference>
<dbReference type="OrthoDB" id="9811249at2"/>
<comment type="similarity">
    <text evidence="2">Belongs to the alkylbase DNA glycosidase AlkA family.</text>
</comment>
<evidence type="ECO:0000256" key="5">
    <source>
        <dbReference type="ARBA" id="ARBA00023204"/>
    </source>
</evidence>
<evidence type="ECO:0000256" key="3">
    <source>
        <dbReference type="ARBA" id="ARBA00012000"/>
    </source>
</evidence>
<dbReference type="AlphaFoldDB" id="A0A3N9TJI7"/>
<protein>
    <recommendedName>
        <fullName evidence="3">DNA-3-methyladenine glycosylase II</fullName>
        <ecNumber evidence="3">3.2.2.21</ecNumber>
    </recommendedName>
</protein>
<comment type="catalytic activity">
    <reaction evidence="1">
        <text>Hydrolysis of alkylated DNA, releasing 3-methyladenine, 3-methylguanine, 7-methylguanine and 7-methyladenine.</text>
        <dbReference type="EC" id="3.2.2.21"/>
    </reaction>
</comment>
<dbReference type="Pfam" id="PF00730">
    <property type="entry name" value="HhH-GPD"/>
    <property type="match status" value="1"/>
</dbReference>
<dbReference type="GO" id="GO:0008725">
    <property type="term" value="F:DNA-3-methyladenine glycosylase activity"/>
    <property type="evidence" value="ECO:0007669"/>
    <property type="project" value="TreeGrafter"/>
</dbReference>
<proteinExistence type="inferred from homology"/>
<evidence type="ECO:0000256" key="2">
    <source>
        <dbReference type="ARBA" id="ARBA00010817"/>
    </source>
</evidence>
<dbReference type="Gene3D" id="1.10.1670.40">
    <property type="match status" value="1"/>
</dbReference>
<reference evidence="7 8" key="1">
    <citation type="submission" date="2018-11" db="EMBL/GenBank/DDBJ databases">
        <title>Vibrio LJC006 sp. nov., isolated from seawater during the bloom of the enteromorpha.</title>
        <authorList>
            <person name="Liang J."/>
        </authorList>
    </citation>
    <scope>NUCLEOTIDE SEQUENCE [LARGE SCALE GENOMIC DNA]</scope>
    <source>
        <strain evidence="7 8">LJC006</strain>
    </source>
</reference>
<keyword evidence="8" id="KW-1185">Reference proteome</keyword>
<keyword evidence="5" id="KW-0234">DNA repair</keyword>